<dbReference type="RefSeq" id="WP_006441691.1">
    <property type="nucleotide sequence ID" value="NZ_CP036524.1"/>
</dbReference>
<sequence>MGNDIFADYIRNLKQNNSSASPALSYAVDREPVKTDGGGETLHVLREISQKLSDMQAFQAPPAGGSADLAVKGGMVVLPGNGIFKADVFIKDGRILSLGQGEGIRAAKTVDASGKYVCPGLIDPHVHLGLFAPMETDMASETKAAVMGGITTTGVFFGGAASHFSTFPEIEEQAGRCSYTDIIPHLVIGNEEQMRELPDYARYFGVTSFKVYMNGIPGMIPSVDDGFILDVMEQMKRTGRQCILCCHTENTHIVSRALRDAKEKYGEAADVKDWMESHPAMAEEEAAVRISYLAEKSRVPVYLVHIGTREGIEKLRQIKPFNKYVHIETTSPYLSVTSEQFDGPLYKMEPPLRNAEDKNALWEALDDGVIDTIGTDNVCENRKEKQPDRSIWDVVPGYSVVETHLASVLTEGAVNRGISIETLITHMTRRPAETFGVYPQKGTLLPGSDADLVVIDMNETREVHARDLHSRSDFSIFEGRRLTGWPVMTVKGGSIVMENGMLVADAPSGHMVKR</sequence>
<dbReference type="PANTHER" id="PTHR11647">
    <property type="entry name" value="HYDRANTOINASE/DIHYDROPYRIMIDINASE FAMILY MEMBER"/>
    <property type="match status" value="1"/>
</dbReference>
<evidence type="ECO:0000313" key="3">
    <source>
        <dbReference type="EMBL" id="EEG75621.1"/>
    </source>
</evidence>
<organism evidence="3 4">
    <name type="scientific">[Clostridium] hylemonae DSM 15053</name>
    <dbReference type="NCBI Taxonomy" id="553973"/>
    <lineage>
        <taxon>Bacteria</taxon>
        <taxon>Bacillati</taxon>
        <taxon>Bacillota</taxon>
        <taxon>Clostridia</taxon>
        <taxon>Lachnospirales</taxon>
        <taxon>Lachnospiraceae</taxon>
    </lineage>
</organism>
<dbReference type="AlphaFoldDB" id="C0BX23"/>
<evidence type="ECO:0000256" key="1">
    <source>
        <dbReference type="ARBA" id="ARBA00001947"/>
    </source>
</evidence>
<keyword evidence="4" id="KW-1185">Reference proteome</keyword>
<comment type="cofactor">
    <cofactor evidence="1">
        <name>Zn(2+)</name>
        <dbReference type="ChEBI" id="CHEBI:29105"/>
    </cofactor>
</comment>
<dbReference type="InterPro" id="IPR050378">
    <property type="entry name" value="Metallo-dep_Hydrolases_sf"/>
</dbReference>
<name>C0BX23_9FIRM</name>
<reference evidence="3" key="1">
    <citation type="submission" date="2009-02" db="EMBL/GenBank/DDBJ databases">
        <authorList>
            <person name="Fulton L."/>
            <person name="Clifton S."/>
            <person name="Fulton B."/>
            <person name="Xu J."/>
            <person name="Minx P."/>
            <person name="Pepin K.H."/>
            <person name="Johnson M."/>
            <person name="Bhonagiri V."/>
            <person name="Nash W.E."/>
            <person name="Mardis E.R."/>
            <person name="Wilson R.K."/>
        </authorList>
    </citation>
    <scope>NUCLEOTIDE SEQUENCE [LARGE SCALE GENOMIC DNA]</scope>
    <source>
        <strain evidence="3">DSM 15053</strain>
    </source>
</reference>
<comment type="caution">
    <text evidence="3">The sequence shown here is derived from an EMBL/GenBank/DDBJ whole genome shotgun (WGS) entry which is preliminary data.</text>
</comment>
<reference evidence="3" key="2">
    <citation type="submission" date="2013-06" db="EMBL/GenBank/DDBJ databases">
        <title>Draft genome sequence of Clostridium hylemonae (DSM 15053).</title>
        <authorList>
            <person name="Sudarsanam P."/>
            <person name="Ley R."/>
            <person name="Guruge J."/>
            <person name="Turnbaugh P.J."/>
            <person name="Mahowald M."/>
            <person name="Liep D."/>
            <person name="Gordon J."/>
        </authorList>
    </citation>
    <scope>NUCLEOTIDE SEQUENCE</scope>
    <source>
        <strain evidence="3">DSM 15053</strain>
    </source>
</reference>
<dbReference type="InterPro" id="IPR011059">
    <property type="entry name" value="Metal-dep_hydrolase_composite"/>
</dbReference>
<dbReference type="HOGENOM" id="CLU_015572_1_1_9"/>
<proteinExistence type="predicted"/>
<dbReference type="eggNOG" id="COG0044">
    <property type="taxonomic scope" value="Bacteria"/>
</dbReference>
<dbReference type="InterPro" id="IPR032466">
    <property type="entry name" value="Metal_Hydrolase"/>
</dbReference>
<dbReference type="SMR" id="C0BX23"/>
<dbReference type="STRING" id="553973.CLOHYLEM_04357"/>
<evidence type="ECO:0000259" key="2">
    <source>
        <dbReference type="Pfam" id="PF01979"/>
    </source>
</evidence>
<dbReference type="SUPFAM" id="SSF51338">
    <property type="entry name" value="Composite domain of metallo-dependent hydrolases"/>
    <property type="match status" value="1"/>
</dbReference>
<dbReference type="PANTHER" id="PTHR11647:SF1">
    <property type="entry name" value="COLLAPSIN RESPONSE MEDIATOR PROTEIN"/>
    <property type="match status" value="1"/>
</dbReference>
<dbReference type="SUPFAM" id="SSF51556">
    <property type="entry name" value="Metallo-dependent hydrolases"/>
    <property type="match status" value="1"/>
</dbReference>
<dbReference type="Proteomes" id="UP000004893">
    <property type="component" value="Unassembled WGS sequence"/>
</dbReference>
<dbReference type="Gene3D" id="2.30.40.10">
    <property type="entry name" value="Urease, subunit C, domain 1"/>
    <property type="match status" value="1"/>
</dbReference>
<dbReference type="Pfam" id="PF01979">
    <property type="entry name" value="Amidohydro_1"/>
    <property type="match status" value="1"/>
</dbReference>
<gene>
    <name evidence="3" type="ORF">CLOHYLEM_04357</name>
</gene>
<dbReference type="GO" id="GO:0016812">
    <property type="term" value="F:hydrolase activity, acting on carbon-nitrogen (but not peptide) bonds, in cyclic amides"/>
    <property type="evidence" value="ECO:0007669"/>
    <property type="project" value="TreeGrafter"/>
</dbReference>
<protein>
    <submittedName>
        <fullName evidence="3">L-hydantoinase</fullName>
    </submittedName>
</protein>
<accession>C0BX23</accession>
<evidence type="ECO:0000313" key="4">
    <source>
        <dbReference type="Proteomes" id="UP000004893"/>
    </source>
</evidence>
<feature type="domain" description="Amidohydrolase-related" evidence="2">
    <location>
        <begin position="116"/>
        <end position="496"/>
    </location>
</feature>
<dbReference type="Gene3D" id="3.20.20.140">
    <property type="entry name" value="Metal-dependent hydrolases"/>
    <property type="match status" value="1"/>
</dbReference>
<dbReference type="EMBL" id="ABYI02000007">
    <property type="protein sequence ID" value="EEG75621.1"/>
    <property type="molecule type" value="Genomic_DNA"/>
</dbReference>
<dbReference type="GO" id="GO:0005829">
    <property type="term" value="C:cytosol"/>
    <property type="evidence" value="ECO:0007669"/>
    <property type="project" value="TreeGrafter"/>
</dbReference>
<dbReference type="InterPro" id="IPR006680">
    <property type="entry name" value="Amidohydro-rel"/>
</dbReference>